<dbReference type="SMART" id="SM00267">
    <property type="entry name" value="GGDEF"/>
    <property type="match status" value="1"/>
</dbReference>
<protein>
    <recommendedName>
        <fullName evidence="1">diguanylate cyclase</fullName>
        <ecNumber evidence="1">2.7.7.65</ecNumber>
    </recommendedName>
</protein>
<dbReference type="SUPFAM" id="SSF55073">
    <property type="entry name" value="Nucleotide cyclase"/>
    <property type="match status" value="1"/>
</dbReference>
<dbReference type="NCBIfam" id="TIGR00254">
    <property type="entry name" value="GGDEF"/>
    <property type="match status" value="1"/>
</dbReference>
<keyword evidence="3" id="KW-0812">Transmembrane</keyword>
<accession>A0ABU1BME4</accession>
<evidence type="ECO:0000256" key="2">
    <source>
        <dbReference type="ARBA" id="ARBA00034247"/>
    </source>
</evidence>
<name>A0ABU1BME4_9BURK</name>
<feature type="domain" description="GGDEF" evidence="4">
    <location>
        <begin position="230"/>
        <end position="362"/>
    </location>
</feature>
<reference evidence="5 6" key="1">
    <citation type="submission" date="2023-08" db="EMBL/GenBank/DDBJ databases">
        <title>Oxalobacteraceae gen .nov., isolated from river sludge outside the plant.</title>
        <authorList>
            <person name="Zhao S.Y."/>
        </authorList>
    </citation>
    <scope>NUCLEOTIDE SEQUENCE [LARGE SCALE GENOMIC DNA]</scope>
    <source>
        <strain evidence="5 6">R-40</strain>
    </source>
</reference>
<comment type="catalytic activity">
    <reaction evidence="2">
        <text>2 GTP = 3',3'-c-di-GMP + 2 diphosphate</text>
        <dbReference type="Rhea" id="RHEA:24898"/>
        <dbReference type="ChEBI" id="CHEBI:33019"/>
        <dbReference type="ChEBI" id="CHEBI:37565"/>
        <dbReference type="ChEBI" id="CHEBI:58805"/>
        <dbReference type="EC" id="2.7.7.65"/>
    </reaction>
</comment>
<feature type="transmembrane region" description="Helical" evidence="3">
    <location>
        <begin position="42"/>
        <end position="64"/>
    </location>
</feature>
<evidence type="ECO:0000313" key="5">
    <source>
        <dbReference type="EMBL" id="MDQ9169508.1"/>
    </source>
</evidence>
<dbReference type="GO" id="GO:0052621">
    <property type="term" value="F:diguanylate cyclase activity"/>
    <property type="evidence" value="ECO:0007669"/>
    <property type="project" value="UniProtKB-EC"/>
</dbReference>
<organism evidence="5 6">
    <name type="scientific">Keguizhuia sedimenti</name>
    <dbReference type="NCBI Taxonomy" id="3064264"/>
    <lineage>
        <taxon>Bacteria</taxon>
        <taxon>Pseudomonadati</taxon>
        <taxon>Pseudomonadota</taxon>
        <taxon>Betaproteobacteria</taxon>
        <taxon>Burkholderiales</taxon>
        <taxon>Oxalobacteraceae</taxon>
        <taxon>Keguizhuia</taxon>
    </lineage>
</organism>
<dbReference type="InterPro" id="IPR043128">
    <property type="entry name" value="Rev_trsase/Diguanyl_cyclase"/>
</dbReference>
<keyword evidence="5" id="KW-0548">Nucleotidyltransferase</keyword>
<evidence type="ECO:0000259" key="4">
    <source>
        <dbReference type="PROSITE" id="PS50887"/>
    </source>
</evidence>
<keyword evidence="3" id="KW-1133">Transmembrane helix</keyword>
<dbReference type="InterPro" id="IPR050469">
    <property type="entry name" value="Diguanylate_Cyclase"/>
</dbReference>
<feature type="transmembrane region" description="Helical" evidence="3">
    <location>
        <begin position="155"/>
        <end position="175"/>
    </location>
</feature>
<sequence>MASIPLRAAMKLRLRTVGILAADYGFNILMLFAFAAADVISFQIPIILLGIAFLFNLLFAGLILSGKTRSLQDPSLTALQLLGACGFNFLGFLLAPQIVYFFMINLFVPLSYGSVHFTQRMFLASWIFLSCALGAMMLTVGVQGDIELTTPTDRIFFWAVIVFALGRFLAINAEVSRLRIRLQRKNNELMHAATRLSDLASRDELTGLWNRREFMRLLLEESRRAVRNQSSFCVAIIDIDHFKKVNDTYGHLTGDAVLHELAQLLESMRRATDSVARYGGEEFTLLLVNAKLATATVALERIRSQVMQYDWEVIAAGLRLTISVGIAAWRPGETLTQVLNRADAALYEAKDAGRNCVRVSHT</sequence>
<evidence type="ECO:0000256" key="3">
    <source>
        <dbReference type="SAM" id="Phobius"/>
    </source>
</evidence>
<gene>
    <name evidence="5" type="ORF">Q8A64_03680</name>
</gene>
<dbReference type="InterPro" id="IPR000160">
    <property type="entry name" value="GGDEF_dom"/>
</dbReference>
<dbReference type="PANTHER" id="PTHR45138">
    <property type="entry name" value="REGULATORY COMPONENTS OF SENSORY TRANSDUCTION SYSTEM"/>
    <property type="match status" value="1"/>
</dbReference>
<dbReference type="InterPro" id="IPR029787">
    <property type="entry name" value="Nucleotide_cyclase"/>
</dbReference>
<evidence type="ECO:0000256" key="1">
    <source>
        <dbReference type="ARBA" id="ARBA00012528"/>
    </source>
</evidence>
<dbReference type="EMBL" id="JAUYVH010000001">
    <property type="protein sequence ID" value="MDQ9169508.1"/>
    <property type="molecule type" value="Genomic_DNA"/>
</dbReference>
<dbReference type="Gene3D" id="3.30.70.270">
    <property type="match status" value="1"/>
</dbReference>
<keyword evidence="3" id="KW-0472">Membrane</keyword>
<dbReference type="PROSITE" id="PS50887">
    <property type="entry name" value="GGDEF"/>
    <property type="match status" value="1"/>
</dbReference>
<keyword evidence="6" id="KW-1185">Reference proteome</keyword>
<comment type="caution">
    <text evidence="5">The sequence shown here is derived from an EMBL/GenBank/DDBJ whole genome shotgun (WGS) entry which is preliminary data.</text>
</comment>
<dbReference type="Pfam" id="PF00990">
    <property type="entry name" value="GGDEF"/>
    <property type="match status" value="1"/>
</dbReference>
<dbReference type="CDD" id="cd01949">
    <property type="entry name" value="GGDEF"/>
    <property type="match status" value="1"/>
</dbReference>
<dbReference type="EC" id="2.7.7.65" evidence="1"/>
<feature type="transmembrane region" description="Helical" evidence="3">
    <location>
        <begin position="122"/>
        <end position="143"/>
    </location>
</feature>
<evidence type="ECO:0000313" key="6">
    <source>
        <dbReference type="Proteomes" id="UP001225596"/>
    </source>
</evidence>
<keyword evidence="5" id="KW-0808">Transferase</keyword>
<dbReference type="Proteomes" id="UP001225596">
    <property type="component" value="Unassembled WGS sequence"/>
</dbReference>
<dbReference type="PANTHER" id="PTHR45138:SF9">
    <property type="entry name" value="DIGUANYLATE CYCLASE DGCM-RELATED"/>
    <property type="match status" value="1"/>
</dbReference>
<proteinExistence type="predicted"/>
<dbReference type="RefSeq" id="WP_338435411.1">
    <property type="nucleotide sequence ID" value="NZ_JAUYVH010000001.1"/>
</dbReference>
<feature type="transmembrane region" description="Helical" evidence="3">
    <location>
        <begin position="12"/>
        <end position="36"/>
    </location>
</feature>